<dbReference type="Gene3D" id="3.20.10.10">
    <property type="entry name" value="D-amino Acid Aminotransferase, subunit A, domain 2"/>
    <property type="match status" value="1"/>
</dbReference>
<dbReference type="Proteomes" id="UP001157353">
    <property type="component" value="Unassembled WGS sequence"/>
</dbReference>
<dbReference type="InterPro" id="IPR043132">
    <property type="entry name" value="BCAT-like_C"/>
</dbReference>
<dbReference type="Gene3D" id="3.30.470.10">
    <property type="match status" value="1"/>
</dbReference>
<dbReference type="InterPro" id="IPR001544">
    <property type="entry name" value="Aminotrans_IV"/>
</dbReference>
<comment type="similarity">
    <text evidence="2">Belongs to the class-IV pyridoxal-phosphate-dependent aminotransferase family.</text>
</comment>
<dbReference type="PANTHER" id="PTHR42743:SF2">
    <property type="entry name" value="AMINODEOXYCHORISMATE LYASE"/>
    <property type="match status" value="1"/>
</dbReference>
<organism evidence="11 12">
    <name type="scientific">Psychromonas marina</name>
    <dbReference type="NCBI Taxonomy" id="88364"/>
    <lineage>
        <taxon>Bacteria</taxon>
        <taxon>Pseudomonadati</taxon>
        <taxon>Pseudomonadota</taxon>
        <taxon>Gammaproteobacteria</taxon>
        <taxon>Alteromonadales</taxon>
        <taxon>Psychromonadaceae</taxon>
        <taxon>Psychromonas</taxon>
    </lineage>
</organism>
<evidence type="ECO:0000256" key="8">
    <source>
        <dbReference type="ARBA" id="ARBA00035676"/>
    </source>
</evidence>
<dbReference type="SUPFAM" id="SSF56752">
    <property type="entry name" value="D-aminoacid aminotransferase-like PLP-dependent enzymes"/>
    <property type="match status" value="1"/>
</dbReference>
<dbReference type="NCBIfam" id="NF004761">
    <property type="entry name" value="PRK06092.1"/>
    <property type="match status" value="1"/>
</dbReference>
<dbReference type="InterPro" id="IPR036038">
    <property type="entry name" value="Aminotransferase-like"/>
</dbReference>
<name>A0ABQ6DVR0_9GAMM</name>
<keyword evidence="6 11" id="KW-0456">Lyase</keyword>
<dbReference type="InterPro" id="IPR043131">
    <property type="entry name" value="BCAT-like_N"/>
</dbReference>
<evidence type="ECO:0000256" key="4">
    <source>
        <dbReference type="ARBA" id="ARBA00022898"/>
    </source>
</evidence>
<evidence type="ECO:0000256" key="10">
    <source>
        <dbReference type="NCBIfam" id="TIGR03461"/>
    </source>
</evidence>
<evidence type="ECO:0000313" key="12">
    <source>
        <dbReference type="Proteomes" id="UP001157353"/>
    </source>
</evidence>
<dbReference type="PANTHER" id="PTHR42743">
    <property type="entry name" value="AMINO-ACID AMINOTRANSFERASE"/>
    <property type="match status" value="1"/>
</dbReference>
<comment type="subunit">
    <text evidence="3">Homodimer.</text>
</comment>
<proteinExistence type="inferred from homology"/>
<dbReference type="NCBIfam" id="TIGR03461">
    <property type="entry name" value="pabC_Proteo"/>
    <property type="match status" value="1"/>
</dbReference>
<comment type="caution">
    <text evidence="11">The sequence shown here is derived from an EMBL/GenBank/DDBJ whole genome shotgun (WGS) entry which is preliminary data.</text>
</comment>
<keyword evidence="5" id="KW-0289">Folate biosynthesis</keyword>
<comment type="cofactor">
    <cofactor evidence="1">
        <name>pyridoxal 5'-phosphate</name>
        <dbReference type="ChEBI" id="CHEBI:597326"/>
    </cofactor>
</comment>
<dbReference type="CDD" id="cd01559">
    <property type="entry name" value="ADCL_like"/>
    <property type="match status" value="1"/>
</dbReference>
<comment type="catalytic activity">
    <reaction evidence="9">
        <text>4-amino-4-deoxychorismate = 4-aminobenzoate + pyruvate + H(+)</text>
        <dbReference type="Rhea" id="RHEA:16201"/>
        <dbReference type="ChEBI" id="CHEBI:15361"/>
        <dbReference type="ChEBI" id="CHEBI:15378"/>
        <dbReference type="ChEBI" id="CHEBI:17836"/>
        <dbReference type="ChEBI" id="CHEBI:58406"/>
        <dbReference type="EC" id="4.1.3.38"/>
    </reaction>
</comment>
<comment type="pathway">
    <text evidence="7">Cofactor biosynthesis; tetrahydrofolate biosynthesis; 4-aminobenzoate from chorismate: step 2/2.</text>
</comment>
<evidence type="ECO:0000256" key="5">
    <source>
        <dbReference type="ARBA" id="ARBA00022909"/>
    </source>
</evidence>
<evidence type="ECO:0000256" key="3">
    <source>
        <dbReference type="ARBA" id="ARBA00011738"/>
    </source>
</evidence>
<evidence type="ECO:0000313" key="11">
    <source>
        <dbReference type="EMBL" id="GLS89127.1"/>
    </source>
</evidence>
<keyword evidence="4" id="KW-0663">Pyridoxal phosphate</keyword>
<dbReference type="GO" id="GO:0016829">
    <property type="term" value="F:lyase activity"/>
    <property type="evidence" value="ECO:0007669"/>
    <property type="project" value="UniProtKB-KW"/>
</dbReference>
<dbReference type="EMBL" id="BSPQ01000001">
    <property type="protein sequence ID" value="GLS89127.1"/>
    <property type="molecule type" value="Genomic_DNA"/>
</dbReference>
<accession>A0ABQ6DVR0</accession>
<gene>
    <name evidence="11" type="ORF">GCM10007916_01940</name>
</gene>
<dbReference type="EC" id="4.1.3.38" evidence="8 10"/>
<dbReference type="Pfam" id="PF01063">
    <property type="entry name" value="Aminotran_4"/>
    <property type="match status" value="1"/>
</dbReference>
<keyword evidence="12" id="KW-1185">Reference proteome</keyword>
<dbReference type="InterPro" id="IPR050571">
    <property type="entry name" value="Class-IV_PLP-Dep_Aminotrnsfr"/>
</dbReference>
<evidence type="ECO:0000256" key="6">
    <source>
        <dbReference type="ARBA" id="ARBA00023239"/>
    </source>
</evidence>
<reference evidence="12" key="1">
    <citation type="journal article" date="2019" name="Int. J. Syst. Evol. Microbiol.">
        <title>The Global Catalogue of Microorganisms (GCM) 10K type strain sequencing project: providing services to taxonomists for standard genome sequencing and annotation.</title>
        <authorList>
            <consortium name="The Broad Institute Genomics Platform"/>
            <consortium name="The Broad Institute Genome Sequencing Center for Infectious Disease"/>
            <person name="Wu L."/>
            <person name="Ma J."/>
        </authorList>
    </citation>
    <scope>NUCLEOTIDE SEQUENCE [LARGE SCALE GENOMIC DNA]</scope>
    <source>
        <strain evidence="12">NBRC 103166</strain>
    </source>
</reference>
<evidence type="ECO:0000256" key="1">
    <source>
        <dbReference type="ARBA" id="ARBA00001933"/>
    </source>
</evidence>
<dbReference type="InterPro" id="IPR017824">
    <property type="entry name" value="Aminodeoxychorismate_lyase_IV"/>
</dbReference>
<evidence type="ECO:0000256" key="9">
    <source>
        <dbReference type="ARBA" id="ARBA00049529"/>
    </source>
</evidence>
<evidence type="ECO:0000256" key="7">
    <source>
        <dbReference type="ARBA" id="ARBA00035633"/>
    </source>
</evidence>
<dbReference type="RefSeq" id="WP_284202243.1">
    <property type="nucleotide sequence ID" value="NZ_BSPQ01000001.1"/>
</dbReference>
<evidence type="ECO:0000256" key="2">
    <source>
        <dbReference type="ARBA" id="ARBA00009320"/>
    </source>
</evidence>
<sequence length="270" mass="30150">MLINGIESNQIDAMDRGLAYGDGLFTTMKVQFGDVQLWDFHLQRLQLGAKHLFFPTIDWLRLNAEVGQIAKSVAHRNEYVIKIIITRGSGGRGYSAQGCDAPLRIITTSVYPDFYHQWQLQGIKLIQCETQLGSNKQLAGLKTLNRLEQVLIKQELHSKQAVEGLVCDNQGYVIEACTANIFIYLDGQWKTPKLNSSGVAGVLRRQVMESALQKGIEISEEDIHRDSLKKAQAICLTNALMGIVPVSQYQQLIFGSAGLTRCKQLQSLIE</sequence>
<protein>
    <recommendedName>
        <fullName evidence="8 10">Aminodeoxychorismate lyase</fullName>
        <ecNumber evidence="8 10">4.1.3.38</ecNumber>
    </recommendedName>
</protein>